<name>A0A6S6ST02_9BACT</name>
<proteinExistence type="predicted"/>
<evidence type="ECO:0000313" key="1">
    <source>
        <dbReference type="EMBL" id="CAA6807775.1"/>
    </source>
</evidence>
<sequence length="324" mass="37775">MHPTFYSIVPNGLYSTFTICRNEPLSFDVFTKYTKEVKNVFKEHTCLLKEDLSLSLFETSSILDYVKPYLFDKEDWVDYERVMKMSGDELTDIFESYILEDNVPSWLLVSRHYSPKEMHRIFHNRHMSDEEILHQIMFLSFDTIKGERVRISPQRISSLSSQINRKSIYIFDRKINLARLLVAVRTRYGVGHQKAMTIKEAQSYAIDDFLTHLSNHSVAFKEKLICSIKYANSAKSILPVLKQLYKDEKEHIPNGGSAGGVKDGYQLDSTYNLNSPSIHIGRYNFILQYLEEATTDDSYVTVRLYEGFSVWELVYEHFKGATLF</sequence>
<protein>
    <submittedName>
        <fullName evidence="1">Uncharacterized protein</fullName>
    </submittedName>
</protein>
<dbReference type="AlphaFoldDB" id="A0A6S6ST02"/>
<reference evidence="1" key="1">
    <citation type="submission" date="2020-01" db="EMBL/GenBank/DDBJ databases">
        <authorList>
            <person name="Meier V. D."/>
            <person name="Meier V D."/>
        </authorList>
    </citation>
    <scope>NUCLEOTIDE SEQUENCE</scope>
    <source>
        <strain evidence="1">HLG_WM_MAG_01</strain>
    </source>
</reference>
<dbReference type="EMBL" id="CACVAS010000047">
    <property type="protein sequence ID" value="CAA6807775.1"/>
    <property type="molecule type" value="Genomic_DNA"/>
</dbReference>
<organism evidence="1">
    <name type="scientific">uncultured Sulfurovum sp</name>
    <dbReference type="NCBI Taxonomy" id="269237"/>
    <lineage>
        <taxon>Bacteria</taxon>
        <taxon>Pseudomonadati</taxon>
        <taxon>Campylobacterota</taxon>
        <taxon>Epsilonproteobacteria</taxon>
        <taxon>Campylobacterales</taxon>
        <taxon>Sulfurovaceae</taxon>
        <taxon>Sulfurovum</taxon>
        <taxon>environmental samples</taxon>
    </lineage>
</organism>
<accession>A0A6S6ST02</accession>
<gene>
    <name evidence="1" type="ORF">HELGO_WM3335</name>
</gene>